<protein>
    <submittedName>
        <fullName evidence="1">Uncharacterized protein</fullName>
    </submittedName>
</protein>
<accession>A0AAQ3QCS2</accession>
<dbReference type="AlphaFoldDB" id="A0AAQ3QCS2"/>
<organism evidence="1 2">
    <name type="scientific">Canna indica</name>
    <name type="common">Indian-shot</name>
    <dbReference type="NCBI Taxonomy" id="4628"/>
    <lineage>
        <taxon>Eukaryota</taxon>
        <taxon>Viridiplantae</taxon>
        <taxon>Streptophyta</taxon>
        <taxon>Embryophyta</taxon>
        <taxon>Tracheophyta</taxon>
        <taxon>Spermatophyta</taxon>
        <taxon>Magnoliopsida</taxon>
        <taxon>Liliopsida</taxon>
        <taxon>Zingiberales</taxon>
        <taxon>Cannaceae</taxon>
        <taxon>Canna</taxon>
    </lineage>
</organism>
<evidence type="ECO:0000313" key="1">
    <source>
        <dbReference type="EMBL" id="WOL06134.1"/>
    </source>
</evidence>
<dbReference type="Proteomes" id="UP001327560">
    <property type="component" value="Chromosome 4"/>
</dbReference>
<keyword evidence="2" id="KW-1185">Reference proteome</keyword>
<evidence type="ECO:0000313" key="2">
    <source>
        <dbReference type="Proteomes" id="UP001327560"/>
    </source>
</evidence>
<proteinExistence type="predicted"/>
<dbReference type="EMBL" id="CP136893">
    <property type="protein sequence ID" value="WOL06134.1"/>
    <property type="molecule type" value="Genomic_DNA"/>
</dbReference>
<gene>
    <name evidence="1" type="ORF">Cni_G14866</name>
</gene>
<reference evidence="1 2" key="1">
    <citation type="submission" date="2023-10" db="EMBL/GenBank/DDBJ databases">
        <title>Chromosome-scale genome assembly provides insights into flower coloration mechanisms of Canna indica.</title>
        <authorList>
            <person name="Li C."/>
        </authorList>
    </citation>
    <scope>NUCLEOTIDE SEQUENCE [LARGE SCALE GENOMIC DNA]</scope>
    <source>
        <tissue evidence="1">Flower</tissue>
    </source>
</reference>
<sequence length="147" mass="16510">MRRRSDVFSLLSYEETTVATRKGIRTHRSVGKQVEEGDKEEEKREWPLIGSLQADLQSLGPGIDVYASFRFSQVLPDSSFSLLSGQSNFLQDLSFKNYALFLLLSSGLEDLCCFSLWSSRVVVLETGSFSVQTTDNGAHIMIQKFLS</sequence>
<name>A0AAQ3QCS2_9LILI</name>